<evidence type="ECO:0000313" key="3">
    <source>
        <dbReference type="EMBL" id="KDP31328.1"/>
    </source>
</evidence>
<evidence type="ECO:0000256" key="1">
    <source>
        <dbReference type="ARBA" id="ARBA00009995"/>
    </source>
</evidence>
<dbReference type="Pfam" id="PF00201">
    <property type="entry name" value="UDPGT"/>
    <property type="match status" value="1"/>
</dbReference>
<dbReference type="OrthoDB" id="5835829at2759"/>
<protein>
    <recommendedName>
        <fullName evidence="5">Glycosyltransferase</fullName>
    </recommendedName>
</protein>
<keyword evidence="4" id="KW-1185">Reference proteome</keyword>
<dbReference type="PANTHER" id="PTHR11926:SF1412">
    <property type="entry name" value="UDP-GLYCOSYLTRANSFERASE 83A1-LIKE"/>
    <property type="match status" value="1"/>
</dbReference>
<comment type="similarity">
    <text evidence="1">Belongs to the UDP-glycosyltransferase family.</text>
</comment>
<dbReference type="GO" id="GO:0080044">
    <property type="term" value="F:quercetin 7-O-glucosyltransferase activity"/>
    <property type="evidence" value="ECO:0007669"/>
    <property type="project" value="TreeGrafter"/>
</dbReference>
<dbReference type="PANTHER" id="PTHR11926">
    <property type="entry name" value="GLUCOSYL/GLUCURONOSYL TRANSFERASES"/>
    <property type="match status" value="1"/>
</dbReference>
<proteinExistence type="inferred from homology"/>
<evidence type="ECO:0000313" key="4">
    <source>
        <dbReference type="Proteomes" id="UP000027138"/>
    </source>
</evidence>
<keyword evidence="2" id="KW-0808">Transferase</keyword>
<dbReference type="Proteomes" id="UP000027138">
    <property type="component" value="Unassembled WGS sequence"/>
</dbReference>
<name>A0A067K8J7_JATCU</name>
<gene>
    <name evidence="3" type="ORF">JCGZ_11704</name>
</gene>
<dbReference type="SUPFAM" id="SSF53756">
    <property type="entry name" value="UDP-Glycosyltransferase/glycogen phosphorylase"/>
    <property type="match status" value="1"/>
</dbReference>
<organism evidence="3 4">
    <name type="scientific">Jatropha curcas</name>
    <name type="common">Barbados nut</name>
    <dbReference type="NCBI Taxonomy" id="180498"/>
    <lineage>
        <taxon>Eukaryota</taxon>
        <taxon>Viridiplantae</taxon>
        <taxon>Streptophyta</taxon>
        <taxon>Embryophyta</taxon>
        <taxon>Tracheophyta</taxon>
        <taxon>Spermatophyta</taxon>
        <taxon>Magnoliopsida</taxon>
        <taxon>eudicotyledons</taxon>
        <taxon>Gunneridae</taxon>
        <taxon>Pentapetalae</taxon>
        <taxon>rosids</taxon>
        <taxon>fabids</taxon>
        <taxon>Malpighiales</taxon>
        <taxon>Euphorbiaceae</taxon>
        <taxon>Crotonoideae</taxon>
        <taxon>Jatropheae</taxon>
        <taxon>Jatropha</taxon>
    </lineage>
</organism>
<reference evidence="3 4" key="1">
    <citation type="journal article" date="2014" name="PLoS ONE">
        <title>Global Analysis of Gene Expression Profiles in Physic Nut (Jatropha curcas L.) Seedlings Exposed to Salt Stress.</title>
        <authorList>
            <person name="Zhang L."/>
            <person name="Zhang C."/>
            <person name="Wu P."/>
            <person name="Chen Y."/>
            <person name="Li M."/>
            <person name="Jiang H."/>
            <person name="Wu G."/>
        </authorList>
    </citation>
    <scope>NUCLEOTIDE SEQUENCE [LARGE SCALE GENOMIC DNA]</scope>
    <source>
        <strain evidence="4">cv. GZQX0401</strain>
        <tissue evidence="3">Young leaves</tissue>
    </source>
</reference>
<sequence length="447" mass="50433">MESTKKHVVIVPFPAQGHVNPAIRLANLLADFGLKITLFTTDSIGSRLSKESKNYSNIVIFSFPDGLAKDETNRHAGRIIMENFVKLMPAYLTDFINRVQRQEETIDCIISDNIWALKTAKMMGLKTASFVPVGSAALALGLRSSELLQAGIVDDEGTPLKKEEFLLSPHLPALTNTDYMWNFPGDKLFQKFWFQLFISVEKYLKESNWVLGNWFHDLDPSADDLLPNVIPVGPLLSSNNSSGSFFSQDSSCLTWLDKHPLQSVIYIAFGSTTKFNQQQFEELAIGLELIGKPFLWVVRPDFTNWMTTEYFDNLQKRVGNIGKLVEWAPQEKVLSHPSISFFLTHCGYNSVLESISLGVPMLCWPYYADHFYYRSCVCNSWKAGLELNPNENGIVTRHQLKTKVDQLLANNGIRSNVLKLKKLAQKSIGINGSSYQNLAKFVEQLSD</sequence>
<dbReference type="Gene3D" id="3.40.50.2000">
    <property type="entry name" value="Glycogen Phosphorylase B"/>
    <property type="match status" value="2"/>
</dbReference>
<dbReference type="CDD" id="cd03784">
    <property type="entry name" value="GT1_Gtf-like"/>
    <property type="match status" value="1"/>
</dbReference>
<evidence type="ECO:0008006" key="5">
    <source>
        <dbReference type="Google" id="ProtNLM"/>
    </source>
</evidence>
<dbReference type="FunFam" id="3.40.50.2000:FF:000061">
    <property type="entry name" value="UDP-glycosyltransferase 83A1"/>
    <property type="match status" value="1"/>
</dbReference>
<evidence type="ECO:0000256" key="2">
    <source>
        <dbReference type="ARBA" id="ARBA00022679"/>
    </source>
</evidence>
<dbReference type="AlphaFoldDB" id="A0A067K8J7"/>
<accession>A0A067K8J7</accession>
<dbReference type="GO" id="GO:0080043">
    <property type="term" value="F:quercetin 3-O-glucosyltransferase activity"/>
    <property type="evidence" value="ECO:0007669"/>
    <property type="project" value="TreeGrafter"/>
</dbReference>
<dbReference type="InterPro" id="IPR002213">
    <property type="entry name" value="UDP_glucos_trans"/>
</dbReference>
<dbReference type="EMBL" id="KK914632">
    <property type="protein sequence ID" value="KDP31328.1"/>
    <property type="molecule type" value="Genomic_DNA"/>
</dbReference>